<name>A0ABD0V1R9_DENTH</name>
<reference evidence="1 2" key="1">
    <citation type="journal article" date="2024" name="Plant Biotechnol. J.">
        <title>Dendrobium thyrsiflorum genome and its molecular insights into genes involved in important horticultural traits.</title>
        <authorList>
            <person name="Chen B."/>
            <person name="Wang J.Y."/>
            <person name="Zheng P.J."/>
            <person name="Li K.L."/>
            <person name="Liang Y.M."/>
            <person name="Chen X.F."/>
            <person name="Zhang C."/>
            <person name="Zhao X."/>
            <person name="He X."/>
            <person name="Zhang G.Q."/>
            <person name="Liu Z.J."/>
            <person name="Xu Q."/>
        </authorList>
    </citation>
    <scope>NUCLEOTIDE SEQUENCE [LARGE SCALE GENOMIC DNA]</scope>
    <source>
        <strain evidence="1">GZMU011</strain>
    </source>
</reference>
<evidence type="ECO:0000313" key="1">
    <source>
        <dbReference type="EMBL" id="KAL0919022.1"/>
    </source>
</evidence>
<accession>A0ABD0V1R9</accession>
<dbReference type="EMBL" id="JANQDX010000009">
    <property type="protein sequence ID" value="KAL0919022.1"/>
    <property type="molecule type" value="Genomic_DNA"/>
</dbReference>
<organism evidence="1 2">
    <name type="scientific">Dendrobium thyrsiflorum</name>
    <name type="common">Pinecone-like raceme dendrobium</name>
    <name type="synonym">Orchid</name>
    <dbReference type="NCBI Taxonomy" id="117978"/>
    <lineage>
        <taxon>Eukaryota</taxon>
        <taxon>Viridiplantae</taxon>
        <taxon>Streptophyta</taxon>
        <taxon>Embryophyta</taxon>
        <taxon>Tracheophyta</taxon>
        <taxon>Spermatophyta</taxon>
        <taxon>Magnoliopsida</taxon>
        <taxon>Liliopsida</taxon>
        <taxon>Asparagales</taxon>
        <taxon>Orchidaceae</taxon>
        <taxon>Epidendroideae</taxon>
        <taxon>Malaxideae</taxon>
        <taxon>Dendrobiinae</taxon>
        <taxon>Dendrobium</taxon>
    </lineage>
</organism>
<sequence length="82" mass="9282">MKKIFDKVERFYKVVQNFPLSTLLSRTPEIGKTAVPKFFCASTCCPATRKTVECYPEGIFMPQRNNKLNSPGTSSISSMQQQ</sequence>
<dbReference type="Proteomes" id="UP001552299">
    <property type="component" value="Unassembled WGS sequence"/>
</dbReference>
<proteinExistence type="predicted"/>
<gene>
    <name evidence="1" type="ORF">M5K25_011088</name>
</gene>
<evidence type="ECO:0000313" key="2">
    <source>
        <dbReference type="Proteomes" id="UP001552299"/>
    </source>
</evidence>
<keyword evidence="2" id="KW-1185">Reference proteome</keyword>
<comment type="caution">
    <text evidence="1">The sequence shown here is derived from an EMBL/GenBank/DDBJ whole genome shotgun (WGS) entry which is preliminary data.</text>
</comment>
<dbReference type="AlphaFoldDB" id="A0ABD0V1R9"/>
<protein>
    <submittedName>
        <fullName evidence="1">Uncharacterized protein</fullName>
    </submittedName>
</protein>